<evidence type="ECO:0000313" key="2">
    <source>
        <dbReference type="Proteomes" id="UP000053239"/>
    </source>
</evidence>
<evidence type="ECO:0000313" key="1">
    <source>
        <dbReference type="EMBL" id="KMZ96383.1"/>
    </source>
</evidence>
<dbReference type="Pfam" id="PF05795">
    <property type="entry name" value="Plasmodium_Vir"/>
    <property type="match status" value="1"/>
</dbReference>
<reference evidence="1 2" key="1">
    <citation type="submission" date="2011-09" db="EMBL/GenBank/DDBJ databases">
        <title>The Genome Sequence of Plasmodium vivax North Korean.</title>
        <authorList>
            <consortium name="The Broad Institute Genome Sequencing Platform"/>
            <consortium name="The Broad Institute Genome Sequencing Center for Infectious Disease"/>
            <person name="Neafsey D."/>
            <person name="Carlton J."/>
            <person name="Barnwell J."/>
            <person name="Collins W."/>
            <person name="Escalante A."/>
            <person name="Mullikin J."/>
            <person name="Saul A."/>
            <person name="Guigo R."/>
            <person name="Camara F."/>
            <person name="Young S.K."/>
            <person name="Zeng Q."/>
            <person name="Gargeya S."/>
            <person name="Fitzgerald M."/>
            <person name="Haas B."/>
            <person name="Abouelleil A."/>
            <person name="Alvarado L."/>
            <person name="Arachchi H.M."/>
            <person name="Berlin A."/>
            <person name="Brown A."/>
            <person name="Chapman S.B."/>
            <person name="Chen Z."/>
            <person name="Dunbar C."/>
            <person name="Freedman E."/>
            <person name="Gearin G."/>
            <person name="Gellesch M."/>
            <person name="Goldberg J."/>
            <person name="Griggs A."/>
            <person name="Gujja S."/>
            <person name="Heiman D."/>
            <person name="Howarth C."/>
            <person name="Larson L."/>
            <person name="Lui A."/>
            <person name="MacDonald P.J.P."/>
            <person name="Montmayeur A."/>
            <person name="Murphy C."/>
            <person name="Neiman D."/>
            <person name="Pearson M."/>
            <person name="Priest M."/>
            <person name="Roberts A."/>
            <person name="Saif S."/>
            <person name="Shea T."/>
            <person name="Shenoy N."/>
            <person name="Sisk P."/>
            <person name="Stolte C."/>
            <person name="Sykes S."/>
            <person name="Wortman J."/>
            <person name="Nusbaum C."/>
            <person name="Birren B."/>
        </authorList>
    </citation>
    <scope>NUCLEOTIDE SEQUENCE [LARGE SCALE GENOMIC DNA]</scope>
    <source>
        <strain evidence="1 2">North Korean</strain>
    </source>
</reference>
<evidence type="ECO:0008006" key="3">
    <source>
        <dbReference type="Google" id="ProtNLM"/>
    </source>
</evidence>
<proteinExistence type="predicted"/>
<dbReference type="AlphaFoldDB" id="A0A0J9W6Y5"/>
<gene>
    <name evidence="1" type="ORF">PVNG_06339</name>
</gene>
<dbReference type="Proteomes" id="UP000053239">
    <property type="component" value="Unassembled WGS sequence"/>
</dbReference>
<accession>A0A0J9W6Y5</accession>
<organism evidence="1 2">
    <name type="scientific">Plasmodium vivax North Korean</name>
    <dbReference type="NCBI Taxonomy" id="1035514"/>
    <lineage>
        <taxon>Eukaryota</taxon>
        <taxon>Sar</taxon>
        <taxon>Alveolata</taxon>
        <taxon>Apicomplexa</taxon>
        <taxon>Aconoidasida</taxon>
        <taxon>Haemosporida</taxon>
        <taxon>Plasmodiidae</taxon>
        <taxon>Plasmodium</taxon>
        <taxon>Plasmodium (Plasmodium)</taxon>
    </lineage>
</organism>
<sequence length="419" mass="48454">NDKLENLPTKYNYYSLDKGKAICGEYKFYKDAQLKLSSDDGLQKVSEKILKAMCYMYTKKSSNQLDSEMCKYFYYWLGDVLLKNINNQNFTSAYLISLYSIINSAGLGKICDPLNYYIDKDIFKNNKLIFDYSEDYENYKLDLNKPNPLCNKSYQEYLQTYICDPLNYYIDKDIFKNNKLIFDYSEDYENYKLDLNKPNPLCNKSYQEYLQTYVNKYNILYGYCKVEGHNDSYCTEFNKHFSKKEHNLLSTWSCNLEGTKLKVKLIGDGHGEEEEKVQMERSSTGGSRQEKLKEIERVGGALGAELKEKKVEGRAQAEHAVLTSHPPLGTESPVMSSSSEVADSSSISTTSKYIANVASVAGIVIPSYLVYNVINIGIEKIYNNLHLIKFVHFLMKSQITCKIYIYIFYSDNIIHNFDL</sequence>
<name>A0A0J9W6Y5_PLAVI</name>
<feature type="non-terminal residue" evidence="1">
    <location>
        <position position="1"/>
    </location>
</feature>
<dbReference type="EMBL" id="KQ235622">
    <property type="protein sequence ID" value="KMZ96383.1"/>
    <property type="molecule type" value="Genomic_DNA"/>
</dbReference>
<protein>
    <recommendedName>
        <fullName evidence="3">CYIR protein</fullName>
    </recommendedName>
</protein>
<dbReference type="InterPro" id="IPR008780">
    <property type="entry name" value="Plasmodium_Vir"/>
</dbReference>